<dbReference type="AlphaFoldDB" id="A0A9P6N529"/>
<keyword evidence="2" id="KW-1185">Reference proteome</keyword>
<dbReference type="EMBL" id="MU167664">
    <property type="protein sequence ID" value="KAG0139256.1"/>
    <property type="molecule type" value="Genomic_DNA"/>
</dbReference>
<accession>A0A9P6N529</accession>
<proteinExistence type="predicted"/>
<dbReference type="Proteomes" id="UP000886653">
    <property type="component" value="Unassembled WGS sequence"/>
</dbReference>
<organism evidence="1 2">
    <name type="scientific">Cronartium quercuum f. sp. fusiforme G11</name>
    <dbReference type="NCBI Taxonomy" id="708437"/>
    <lineage>
        <taxon>Eukaryota</taxon>
        <taxon>Fungi</taxon>
        <taxon>Dikarya</taxon>
        <taxon>Basidiomycota</taxon>
        <taxon>Pucciniomycotina</taxon>
        <taxon>Pucciniomycetes</taxon>
        <taxon>Pucciniales</taxon>
        <taxon>Coleosporiaceae</taxon>
        <taxon>Cronartium</taxon>
    </lineage>
</organism>
<sequence length="49" mass="5862">MFTDQHWDFMLELIDHDPTTLELKKFFLKMFHETGILVCLATIASDFRD</sequence>
<evidence type="ECO:0000313" key="1">
    <source>
        <dbReference type="EMBL" id="KAG0139256.1"/>
    </source>
</evidence>
<protein>
    <submittedName>
        <fullName evidence="1">Uncharacterized protein</fullName>
    </submittedName>
</protein>
<reference evidence="1" key="1">
    <citation type="submission" date="2013-11" db="EMBL/GenBank/DDBJ databases">
        <title>Genome sequence of the fusiform rust pathogen reveals effectors for host alternation and coevolution with pine.</title>
        <authorList>
            <consortium name="DOE Joint Genome Institute"/>
            <person name="Smith K."/>
            <person name="Pendleton A."/>
            <person name="Kubisiak T."/>
            <person name="Anderson C."/>
            <person name="Salamov A."/>
            <person name="Aerts A."/>
            <person name="Riley R."/>
            <person name="Clum A."/>
            <person name="Lindquist E."/>
            <person name="Ence D."/>
            <person name="Campbell M."/>
            <person name="Kronenberg Z."/>
            <person name="Feau N."/>
            <person name="Dhillon B."/>
            <person name="Hamelin R."/>
            <person name="Burleigh J."/>
            <person name="Smith J."/>
            <person name="Yandell M."/>
            <person name="Nelson C."/>
            <person name="Grigoriev I."/>
            <person name="Davis J."/>
        </authorList>
    </citation>
    <scope>NUCLEOTIDE SEQUENCE</scope>
    <source>
        <strain evidence="1">G11</strain>
    </source>
</reference>
<name>A0A9P6N529_9BASI</name>
<comment type="caution">
    <text evidence="1">The sequence shown here is derived from an EMBL/GenBank/DDBJ whole genome shotgun (WGS) entry which is preliminary data.</text>
</comment>
<gene>
    <name evidence="1" type="ORF">CROQUDRAFT_700346</name>
</gene>
<evidence type="ECO:0000313" key="2">
    <source>
        <dbReference type="Proteomes" id="UP000886653"/>
    </source>
</evidence>